<dbReference type="AlphaFoldDB" id="A0A177DX61"/>
<sequence length="85" mass="9554">MRRHPELCDTTAAQLHILILDMSVWQWFKGIPPKTRMMIGVGVMAYAGAGLYISDKAEEKFGLVPTDKDREELRDALPKITPVGK</sequence>
<keyword evidence="3" id="KW-1185">Reference proteome</keyword>
<dbReference type="KEGG" id="aalt:CC77DRAFT_1058565"/>
<reference evidence="2" key="3">
    <citation type="journal article" date="2019" name="J. ISSAAS">
        <title>Genomics, evolutionary history and diagnostics of the Alternaria alternata species group including apple and Asian pear pathotypes.</title>
        <authorList>
            <person name="Armitage A.D."/>
            <person name="Cockerton H.M."/>
            <person name="Sreenivasaprasad S."/>
            <person name="Woodhall J."/>
            <person name="Lane C."/>
            <person name="Harrison R.J."/>
            <person name="Clarkson J.P."/>
        </authorList>
    </citation>
    <scope>NUCLEOTIDE SEQUENCE</scope>
    <source>
        <strain evidence="2">FERA 1177</strain>
    </source>
</reference>
<dbReference type="Proteomes" id="UP000077248">
    <property type="component" value="Unassembled WGS sequence"/>
</dbReference>
<evidence type="ECO:0000313" key="1">
    <source>
        <dbReference type="EMBL" id="OAG24076.1"/>
    </source>
</evidence>
<accession>A0A177DX61</accession>
<dbReference type="VEuPathDB" id="FungiDB:CC77DRAFT_1058565"/>
<dbReference type="GeneID" id="29113738"/>
<dbReference type="OMA" id="MAWASIG"/>
<proteinExistence type="predicted"/>
<reference evidence="1 3" key="1">
    <citation type="submission" date="2016-05" db="EMBL/GenBank/DDBJ databases">
        <title>Comparative analysis of secretome profiles of manganese(II)-oxidizing ascomycete fungi.</title>
        <authorList>
            <consortium name="DOE Joint Genome Institute"/>
            <person name="Zeiner C.A."/>
            <person name="Purvine S.O."/>
            <person name="Zink E.M."/>
            <person name="Wu S."/>
            <person name="Pasa-Tolic L."/>
            <person name="Chaput D.L."/>
            <person name="Haridas S."/>
            <person name="Grigoriev I.V."/>
            <person name="Santelli C.M."/>
            <person name="Hansel C.M."/>
        </authorList>
    </citation>
    <scope>NUCLEOTIDE SEQUENCE [LARGE SCALE GENOMIC DNA]</scope>
    <source>
        <strain evidence="1 3">SRC1lrK2f</strain>
    </source>
</reference>
<organism evidence="1 3">
    <name type="scientific">Alternaria alternata</name>
    <name type="common">Alternaria rot fungus</name>
    <name type="synonym">Torula alternata</name>
    <dbReference type="NCBI Taxonomy" id="5599"/>
    <lineage>
        <taxon>Eukaryota</taxon>
        <taxon>Fungi</taxon>
        <taxon>Dikarya</taxon>
        <taxon>Ascomycota</taxon>
        <taxon>Pezizomycotina</taxon>
        <taxon>Dothideomycetes</taxon>
        <taxon>Pleosporomycetidae</taxon>
        <taxon>Pleosporales</taxon>
        <taxon>Pleosporineae</taxon>
        <taxon>Pleosporaceae</taxon>
        <taxon>Alternaria</taxon>
        <taxon>Alternaria sect. Alternaria</taxon>
        <taxon>Alternaria alternata complex</taxon>
    </lineage>
</organism>
<protein>
    <submittedName>
        <fullName evidence="1">Uncharacterized protein</fullName>
    </submittedName>
</protein>
<evidence type="ECO:0000313" key="2">
    <source>
        <dbReference type="EMBL" id="RYN71023.1"/>
    </source>
</evidence>
<reference evidence="4" key="2">
    <citation type="journal article" date="2019" name="bioRxiv">
        <title>Genomics, evolutionary history and diagnostics of the Alternaria alternata species group including apple and Asian pear pathotypes.</title>
        <authorList>
            <person name="Armitage A.D."/>
            <person name="Cockerton H.M."/>
            <person name="Sreenivasaprasad S."/>
            <person name="Woodhall J.W."/>
            <person name="Lane C.R."/>
            <person name="Harrison R.J."/>
            <person name="Clarkson J.P."/>
        </authorList>
    </citation>
    <scope>NUCLEOTIDE SEQUENCE [LARGE SCALE GENOMIC DNA]</scope>
    <source>
        <strain evidence="4">FERA 1177</strain>
    </source>
</reference>
<evidence type="ECO:0000313" key="4">
    <source>
        <dbReference type="Proteomes" id="UP000291422"/>
    </source>
</evidence>
<dbReference type="EMBL" id="KV441472">
    <property type="protein sequence ID" value="OAG24076.1"/>
    <property type="molecule type" value="Genomic_DNA"/>
</dbReference>
<dbReference type="RefSeq" id="XP_018389497.1">
    <property type="nucleotide sequence ID" value="XM_018528144.1"/>
</dbReference>
<evidence type="ECO:0000313" key="3">
    <source>
        <dbReference type="Proteomes" id="UP000077248"/>
    </source>
</evidence>
<dbReference type="Proteomes" id="UP000291422">
    <property type="component" value="Unassembled WGS sequence"/>
</dbReference>
<dbReference type="EMBL" id="PDXD01000035">
    <property type="protein sequence ID" value="RYN71023.1"/>
    <property type="molecule type" value="Genomic_DNA"/>
</dbReference>
<name>A0A177DX61_ALTAL</name>
<gene>
    <name evidence="2" type="ORF">AA0117_g9956</name>
    <name evidence="1" type="ORF">CC77DRAFT_1058565</name>
</gene>